<dbReference type="PROSITE" id="PS50977">
    <property type="entry name" value="HTH_TETR_2"/>
    <property type="match status" value="1"/>
</dbReference>
<organism evidence="4 5">
    <name type="scientific">Patulibacter medicamentivorans</name>
    <dbReference type="NCBI Taxonomy" id="1097667"/>
    <lineage>
        <taxon>Bacteria</taxon>
        <taxon>Bacillati</taxon>
        <taxon>Actinomycetota</taxon>
        <taxon>Thermoleophilia</taxon>
        <taxon>Solirubrobacterales</taxon>
        <taxon>Patulibacteraceae</taxon>
        <taxon>Patulibacter</taxon>
    </lineage>
</organism>
<keyword evidence="1 2" id="KW-0238">DNA-binding</keyword>
<comment type="caution">
    <text evidence="4">The sequence shown here is derived from an EMBL/GenBank/DDBJ whole genome shotgun (WGS) entry which is preliminary data.</text>
</comment>
<dbReference type="PATRIC" id="fig|1097667.3.peg.2142"/>
<reference evidence="4 5" key="1">
    <citation type="journal article" date="2013" name="Biodegradation">
        <title>Quantitative proteomic analysis of ibuprofen-degrading Patulibacter sp. strain I11.</title>
        <authorList>
            <person name="Almeida B."/>
            <person name="Kjeldal H."/>
            <person name="Lolas I."/>
            <person name="Knudsen A.D."/>
            <person name="Carvalho G."/>
            <person name="Nielsen K.L."/>
            <person name="Barreto Crespo M.T."/>
            <person name="Stensballe A."/>
            <person name="Nielsen J.L."/>
        </authorList>
    </citation>
    <scope>NUCLEOTIDE SEQUENCE [LARGE SCALE GENOMIC DNA]</scope>
    <source>
        <strain evidence="4 5">I11</strain>
    </source>
</reference>
<evidence type="ECO:0000313" key="4">
    <source>
        <dbReference type="EMBL" id="EHN11025.1"/>
    </source>
</evidence>
<dbReference type="PANTHER" id="PTHR43479:SF11">
    <property type="entry name" value="ACREF_ENVCD OPERON REPRESSOR-RELATED"/>
    <property type="match status" value="1"/>
</dbReference>
<dbReference type="Proteomes" id="UP000005143">
    <property type="component" value="Unassembled WGS sequence"/>
</dbReference>
<dbReference type="InterPro" id="IPR050624">
    <property type="entry name" value="HTH-type_Tx_Regulator"/>
</dbReference>
<accession>H0E5R2</accession>
<dbReference type="PANTHER" id="PTHR43479">
    <property type="entry name" value="ACREF/ENVCD OPERON REPRESSOR-RELATED"/>
    <property type="match status" value="1"/>
</dbReference>
<dbReference type="InterPro" id="IPR009057">
    <property type="entry name" value="Homeodomain-like_sf"/>
</dbReference>
<feature type="domain" description="HTH tetR-type" evidence="3">
    <location>
        <begin position="19"/>
        <end position="79"/>
    </location>
</feature>
<dbReference type="Pfam" id="PF00440">
    <property type="entry name" value="TetR_N"/>
    <property type="match status" value="1"/>
</dbReference>
<feature type="DNA-binding region" description="H-T-H motif" evidence="2">
    <location>
        <begin position="42"/>
        <end position="61"/>
    </location>
</feature>
<evidence type="ECO:0000256" key="1">
    <source>
        <dbReference type="ARBA" id="ARBA00023125"/>
    </source>
</evidence>
<dbReference type="EMBL" id="AGUD01000192">
    <property type="protein sequence ID" value="EHN11025.1"/>
    <property type="molecule type" value="Genomic_DNA"/>
</dbReference>
<dbReference type="AlphaFoldDB" id="H0E5R2"/>
<dbReference type="SUPFAM" id="SSF46689">
    <property type="entry name" value="Homeodomain-like"/>
    <property type="match status" value="1"/>
</dbReference>
<protein>
    <submittedName>
        <fullName evidence="4">Transcriptional regulator TetR family</fullName>
    </submittedName>
</protein>
<gene>
    <name evidence="4" type="ORF">PAI11_21610</name>
</gene>
<name>H0E5R2_9ACTN</name>
<evidence type="ECO:0000256" key="2">
    <source>
        <dbReference type="PROSITE-ProRule" id="PRU00335"/>
    </source>
</evidence>
<evidence type="ECO:0000259" key="3">
    <source>
        <dbReference type="PROSITE" id="PS50977"/>
    </source>
</evidence>
<dbReference type="GO" id="GO:0003677">
    <property type="term" value="F:DNA binding"/>
    <property type="evidence" value="ECO:0007669"/>
    <property type="project" value="UniProtKB-UniRule"/>
</dbReference>
<sequence>MSAAGQRVYNGLTADERQAQRRTRLLKAARALLADGDAKGLTVTGVCQAAKLSERYFYESFANREALIDALFEDVVAVATGVLEEAAARGASREARARGLIEGLIDLMLSEPRLSVLATESQSSEVITRGRAVTARALGQEISARATLFWPTAGDPASTDLAGELVISAVADVLAAWHVGHLQWPRDEVVARATRFFLAAGDALGGELPSA</sequence>
<proteinExistence type="predicted"/>
<dbReference type="InterPro" id="IPR001647">
    <property type="entry name" value="HTH_TetR"/>
</dbReference>
<dbReference type="Gene3D" id="1.10.357.10">
    <property type="entry name" value="Tetracycline Repressor, domain 2"/>
    <property type="match status" value="1"/>
</dbReference>
<dbReference type="RefSeq" id="WP_007574759.1">
    <property type="nucleotide sequence ID" value="NZ_AGUD01000192.1"/>
</dbReference>
<evidence type="ECO:0000313" key="5">
    <source>
        <dbReference type="Proteomes" id="UP000005143"/>
    </source>
</evidence>
<keyword evidence="5" id="KW-1185">Reference proteome</keyword>